<keyword evidence="1" id="KW-0812">Transmembrane</keyword>
<keyword evidence="3" id="KW-1185">Reference proteome</keyword>
<feature type="transmembrane region" description="Helical" evidence="1">
    <location>
        <begin position="113"/>
        <end position="134"/>
    </location>
</feature>
<sequence length="267" mass="29666">MKQVYTLRINAKENIGINEIPTEQVWQWLAAAWKDIQQAPGQSLFFGTSLTLLSIVISVGVIVTGNFYLLLPLLAGFLLIAPFIGIGPYSISQQLEQNENSSLKVASFAWSRNSLQLFSMGLVLLVSFIVWYMLARLIFFSFYDGQIPSDWQGYIAVVLGSWEGLQILTVGTFVGGMLAIVVFAFSAVSIPMLMDRPVSFISAMRTSLAAVRYNLVSMLLWGGMLVTIIYACFMTAFLGFIIGFPLAAHGTWHAYRDLVTVREHPLE</sequence>
<feature type="transmembrane region" description="Helical" evidence="1">
    <location>
        <begin position="167"/>
        <end position="194"/>
    </location>
</feature>
<reference evidence="2 3" key="1">
    <citation type="submission" date="2016-06" db="EMBL/GenBank/DDBJ databases">
        <title>Genome sequence of endosymbiont of Candidatus Endolucinida thiodiazotropha.</title>
        <authorList>
            <person name="Poehlein A."/>
            <person name="Koenig S."/>
            <person name="Heiden S.E."/>
            <person name="Thuermer A."/>
            <person name="Voget S."/>
            <person name="Daniel R."/>
            <person name="Markert S."/>
            <person name="Gros O."/>
            <person name="Schweder T."/>
        </authorList>
    </citation>
    <scope>NUCLEOTIDE SEQUENCE [LARGE SCALE GENOMIC DNA]</scope>
    <source>
        <strain evidence="2 3">COS</strain>
    </source>
</reference>
<dbReference type="OrthoDB" id="5621705at2"/>
<gene>
    <name evidence="2" type="ORF">CODIS_30340</name>
</gene>
<name>A0A7Z0VJG9_9GAMM</name>
<dbReference type="EMBL" id="MARB01000018">
    <property type="protein sequence ID" value="ODJ86715.1"/>
    <property type="molecule type" value="Genomic_DNA"/>
</dbReference>
<feature type="transmembrane region" description="Helical" evidence="1">
    <location>
        <begin position="215"/>
        <end position="248"/>
    </location>
</feature>
<dbReference type="Pfam" id="PF09955">
    <property type="entry name" value="DUF2189"/>
    <property type="match status" value="1"/>
</dbReference>
<evidence type="ECO:0000313" key="3">
    <source>
        <dbReference type="Proteomes" id="UP000094769"/>
    </source>
</evidence>
<protein>
    <recommendedName>
        <fullName evidence="4">DUF2189 domain-containing protein</fullName>
    </recommendedName>
</protein>
<accession>A0A7Z0VJG9</accession>
<dbReference type="AlphaFoldDB" id="A0A7Z0VJG9"/>
<evidence type="ECO:0000313" key="2">
    <source>
        <dbReference type="EMBL" id="ODJ86715.1"/>
    </source>
</evidence>
<evidence type="ECO:0000256" key="1">
    <source>
        <dbReference type="SAM" id="Phobius"/>
    </source>
</evidence>
<dbReference type="RefSeq" id="WP_083220794.1">
    <property type="nucleotide sequence ID" value="NZ_MARB01000018.1"/>
</dbReference>
<keyword evidence="1" id="KW-0472">Membrane</keyword>
<keyword evidence="1" id="KW-1133">Transmembrane helix</keyword>
<comment type="caution">
    <text evidence="2">The sequence shown here is derived from an EMBL/GenBank/DDBJ whole genome shotgun (WGS) entry which is preliminary data.</text>
</comment>
<dbReference type="InterPro" id="IPR018692">
    <property type="entry name" value="DUF2189"/>
</dbReference>
<organism evidence="2 3">
    <name type="scientific">Candidatus Thiodiazotropha endolucinida</name>
    <dbReference type="NCBI Taxonomy" id="1655433"/>
    <lineage>
        <taxon>Bacteria</taxon>
        <taxon>Pseudomonadati</taxon>
        <taxon>Pseudomonadota</taxon>
        <taxon>Gammaproteobacteria</taxon>
        <taxon>Chromatiales</taxon>
        <taxon>Sedimenticolaceae</taxon>
        <taxon>Candidatus Thiodiazotropha</taxon>
    </lineage>
</organism>
<proteinExistence type="predicted"/>
<evidence type="ECO:0008006" key="4">
    <source>
        <dbReference type="Google" id="ProtNLM"/>
    </source>
</evidence>
<feature type="transmembrane region" description="Helical" evidence="1">
    <location>
        <begin position="44"/>
        <end position="63"/>
    </location>
</feature>
<feature type="transmembrane region" description="Helical" evidence="1">
    <location>
        <begin position="69"/>
        <end position="92"/>
    </location>
</feature>
<dbReference type="Proteomes" id="UP000094769">
    <property type="component" value="Unassembled WGS sequence"/>
</dbReference>